<accession>D6X0Z1</accession>
<reference evidence="1 2" key="1">
    <citation type="journal article" date="2008" name="Nature">
        <title>The genome of the model beetle and pest Tribolium castaneum.</title>
        <authorList>
            <consortium name="Tribolium Genome Sequencing Consortium"/>
            <person name="Richards S."/>
            <person name="Gibbs R.A."/>
            <person name="Weinstock G.M."/>
            <person name="Brown S.J."/>
            <person name="Denell R."/>
            <person name="Beeman R.W."/>
            <person name="Gibbs R."/>
            <person name="Beeman R.W."/>
            <person name="Brown S.J."/>
            <person name="Bucher G."/>
            <person name="Friedrich M."/>
            <person name="Grimmelikhuijzen C.J."/>
            <person name="Klingler M."/>
            <person name="Lorenzen M."/>
            <person name="Richards S."/>
            <person name="Roth S."/>
            <person name="Schroder R."/>
            <person name="Tautz D."/>
            <person name="Zdobnov E.M."/>
            <person name="Muzny D."/>
            <person name="Gibbs R.A."/>
            <person name="Weinstock G.M."/>
            <person name="Attaway T."/>
            <person name="Bell S."/>
            <person name="Buhay C.J."/>
            <person name="Chandrabose M.N."/>
            <person name="Chavez D."/>
            <person name="Clerk-Blankenburg K.P."/>
            <person name="Cree A."/>
            <person name="Dao M."/>
            <person name="Davis C."/>
            <person name="Chacko J."/>
            <person name="Dinh H."/>
            <person name="Dugan-Rocha S."/>
            <person name="Fowler G."/>
            <person name="Garner T.T."/>
            <person name="Garnes J."/>
            <person name="Gnirke A."/>
            <person name="Hawes A."/>
            <person name="Hernandez J."/>
            <person name="Hines S."/>
            <person name="Holder M."/>
            <person name="Hume J."/>
            <person name="Jhangiani S.N."/>
            <person name="Joshi V."/>
            <person name="Khan Z.M."/>
            <person name="Jackson L."/>
            <person name="Kovar C."/>
            <person name="Kowis A."/>
            <person name="Lee S."/>
            <person name="Lewis L.R."/>
            <person name="Margolis J."/>
            <person name="Morgan M."/>
            <person name="Nazareth L.V."/>
            <person name="Nguyen N."/>
            <person name="Okwuonu G."/>
            <person name="Parker D."/>
            <person name="Richards S."/>
            <person name="Ruiz S.J."/>
            <person name="Santibanez J."/>
            <person name="Savard J."/>
            <person name="Scherer S.E."/>
            <person name="Schneider B."/>
            <person name="Sodergren E."/>
            <person name="Tautz D."/>
            <person name="Vattahil S."/>
            <person name="Villasana D."/>
            <person name="White C.S."/>
            <person name="Wright R."/>
            <person name="Park Y."/>
            <person name="Beeman R.W."/>
            <person name="Lord J."/>
            <person name="Oppert B."/>
            <person name="Lorenzen M."/>
            <person name="Brown S."/>
            <person name="Wang L."/>
            <person name="Savard J."/>
            <person name="Tautz D."/>
            <person name="Richards S."/>
            <person name="Weinstock G."/>
            <person name="Gibbs R.A."/>
            <person name="Liu Y."/>
            <person name="Worley K."/>
            <person name="Weinstock G."/>
            <person name="Elsik C.G."/>
            <person name="Reese J.T."/>
            <person name="Elhaik E."/>
            <person name="Landan G."/>
            <person name="Graur D."/>
            <person name="Arensburger P."/>
            <person name="Atkinson P."/>
            <person name="Beeman R.W."/>
            <person name="Beidler J."/>
            <person name="Brown S.J."/>
            <person name="Demuth J.P."/>
            <person name="Drury D.W."/>
            <person name="Du Y.Z."/>
            <person name="Fujiwara H."/>
            <person name="Lorenzen M."/>
            <person name="Maselli V."/>
            <person name="Osanai M."/>
            <person name="Park Y."/>
            <person name="Robertson H.M."/>
            <person name="Tu Z."/>
            <person name="Wang J.J."/>
            <person name="Wang S."/>
            <person name="Richards S."/>
            <person name="Song H."/>
            <person name="Zhang L."/>
            <person name="Sodergren E."/>
            <person name="Werner D."/>
            <person name="Stanke M."/>
            <person name="Morgenstern B."/>
            <person name="Solovyev V."/>
            <person name="Kosarev P."/>
            <person name="Brown G."/>
            <person name="Chen H.C."/>
            <person name="Ermolaeva O."/>
            <person name="Hlavina W."/>
            <person name="Kapustin Y."/>
            <person name="Kiryutin B."/>
            <person name="Kitts P."/>
            <person name="Maglott D."/>
            <person name="Pruitt K."/>
            <person name="Sapojnikov V."/>
            <person name="Souvorov A."/>
            <person name="Mackey A.J."/>
            <person name="Waterhouse R.M."/>
            <person name="Wyder S."/>
            <person name="Zdobnov E.M."/>
            <person name="Zdobnov E.M."/>
            <person name="Wyder S."/>
            <person name="Kriventseva E.V."/>
            <person name="Kadowaki T."/>
            <person name="Bork P."/>
            <person name="Aranda M."/>
            <person name="Bao R."/>
            <person name="Beermann A."/>
            <person name="Berns N."/>
            <person name="Bolognesi R."/>
            <person name="Bonneton F."/>
            <person name="Bopp D."/>
            <person name="Brown S.J."/>
            <person name="Bucher G."/>
            <person name="Butts T."/>
            <person name="Chaumot A."/>
            <person name="Denell R.E."/>
            <person name="Ferrier D.E."/>
            <person name="Friedrich M."/>
            <person name="Gordon C.M."/>
            <person name="Jindra M."/>
            <person name="Klingler M."/>
            <person name="Lan Q."/>
            <person name="Lattorff H.M."/>
            <person name="Laudet V."/>
            <person name="von Levetsow C."/>
            <person name="Liu Z."/>
            <person name="Lutz R."/>
            <person name="Lynch J.A."/>
            <person name="da Fonseca R.N."/>
            <person name="Posnien N."/>
            <person name="Reuter R."/>
            <person name="Roth S."/>
            <person name="Savard J."/>
            <person name="Schinko J.B."/>
            <person name="Schmitt C."/>
            <person name="Schoppmeier M."/>
            <person name="Schroder R."/>
            <person name="Shippy T.D."/>
            <person name="Simonnet F."/>
            <person name="Marques-Souza H."/>
            <person name="Tautz D."/>
            <person name="Tomoyasu Y."/>
            <person name="Trauner J."/>
            <person name="Van der Zee M."/>
            <person name="Vervoort M."/>
            <person name="Wittkopp N."/>
            <person name="Wimmer E.A."/>
            <person name="Yang X."/>
            <person name="Jones A.K."/>
            <person name="Sattelle D.B."/>
            <person name="Ebert P.R."/>
            <person name="Nelson D."/>
            <person name="Scott J.G."/>
            <person name="Beeman R.W."/>
            <person name="Muthukrishnan S."/>
            <person name="Kramer K.J."/>
            <person name="Arakane Y."/>
            <person name="Beeman R.W."/>
            <person name="Zhu Q."/>
            <person name="Hogenkamp D."/>
            <person name="Dixit R."/>
            <person name="Oppert B."/>
            <person name="Jiang H."/>
            <person name="Zou Z."/>
            <person name="Marshall J."/>
            <person name="Elpidina E."/>
            <person name="Vinokurov K."/>
            <person name="Oppert C."/>
            <person name="Zou Z."/>
            <person name="Evans J."/>
            <person name="Lu Z."/>
            <person name="Zhao P."/>
            <person name="Sumathipala N."/>
            <person name="Altincicek B."/>
            <person name="Vilcinskas A."/>
            <person name="Williams M."/>
            <person name="Hultmark D."/>
            <person name="Hetru C."/>
            <person name="Jiang H."/>
            <person name="Grimmelikhuijzen C.J."/>
            <person name="Hauser F."/>
            <person name="Cazzamali G."/>
            <person name="Williamson M."/>
            <person name="Park Y."/>
            <person name="Li B."/>
            <person name="Tanaka Y."/>
            <person name="Predel R."/>
            <person name="Neupert S."/>
            <person name="Schachtner J."/>
            <person name="Verleyen P."/>
            <person name="Raible F."/>
            <person name="Bork P."/>
            <person name="Friedrich M."/>
            <person name="Walden K.K."/>
            <person name="Robertson H.M."/>
            <person name="Angeli S."/>
            <person name="Foret S."/>
            <person name="Bucher G."/>
            <person name="Schuetz S."/>
            <person name="Maleszka R."/>
            <person name="Wimmer E.A."/>
            <person name="Beeman R.W."/>
            <person name="Lorenzen M."/>
            <person name="Tomoyasu Y."/>
            <person name="Miller S.C."/>
            <person name="Grossmann D."/>
            <person name="Bucher G."/>
        </authorList>
    </citation>
    <scope>NUCLEOTIDE SEQUENCE [LARGE SCALE GENOMIC DNA]</scope>
    <source>
        <strain evidence="1 2">Georgia GA2</strain>
    </source>
</reference>
<organism evidence="1 2">
    <name type="scientific">Tribolium castaneum</name>
    <name type="common">Red flour beetle</name>
    <dbReference type="NCBI Taxonomy" id="7070"/>
    <lineage>
        <taxon>Eukaryota</taxon>
        <taxon>Metazoa</taxon>
        <taxon>Ecdysozoa</taxon>
        <taxon>Arthropoda</taxon>
        <taxon>Hexapoda</taxon>
        <taxon>Insecta</taxon>
        <taxon>Pterygota</taxon>
        <taxon>Neoptera</taxon>
        <taxon>Endopterygota</taxon>
        <taxon>Coleoptera</taxon>
        <taxon>Polyphaga</taxon>
        <taxon>Cucujiformia</taxon>
        <taxon>Tenebrionidae</taxon>
        <taxon>Tenebrionidae incertae sedis</taxon>
        <taxon>Tribolium</taxon>
    </lineage>
</organism>
<reference evidence="1 2" key="2">
    <citation type="journal article" date="2010" name="Nucleic Acids Res.">
        <title>BeetleBase in 2010: revisions to provide comprehensive genomic information for Tribolium castaneum.</title>
        <authorList>
            <person name="Kim H.S."/>
            <person name="Murphy T."/>
            <person name="Xia J."/>
            <person name="Caragea D."/>
            <person name="Park Y."/>
            <person name="Beeman R.W."/>
            <person name="Lorenzen M.D."/>
            <person name="Butcher S."/>
            <person name="Manak J.R."/>
            <person name="Brown S.J."/>
        </authorList>
    </citation>
    <scope>GENOME REANNOTATION</scope>
    <source>
        <strain evidence="1 2">Georgia GA2</strain>
    </source>
</reference>
<protein>
    <submittedName>
        <fullName evidence="1">Uncharacterized protein</fullName>
    </submittedName>
</protein>
<proteinExistence type="predicted"/>
<keyword evidence="2" id="KW-1185">Reference proteome</keyword>
<evidence type="ECO:0000313" key="1">
    <source>
        <dbReference type="EMBL" id="EFA10580.1"/>
    </source>
</evidence>
<evidence type="ECO:0000313" key="2">
    <source>
        <dbReference type="Proteomes" id="UP000007266"/>
    </source>
</evidence>
<sequence length="87" mass="10480">MIIAQYYVVITADRTDELCYRHDDSIKGEKYYMKERKKYERGWDNVSSLNVTTNNELDGKMQILRPCDFYFRVFSFDMEIQGNVIEM</sequence>
<dbReference type="AlphaFoldDB" id="D6X0Z1"/>
<dbReference type="Proteomes" id="UP000007266">
    <property type="component" value="Linkage group 9"/>
</dbReference>
<dbReference type="HOGENOM" id="CLU_2486268_0_0_1"/>
<dbReference type="EMBL" id="KQ971372">
    <property type="protein sequence ID" value="EFA10580.1"/>
    <property type="molecule type" value="Genomic_DNA"/>
</dbReference>
<name>D6X0Z1_TRICA</name>
<dbReference type="InParanoid" id="D6X0Z1"/>
<gene>
    <name evidence="1" type="primary">GLEAN_12836</name>
    <name evidence="1" type="ORF">TcasGA2_TC012836</name>
</gene>